<evidence type="ECO:0000259" key="12">
    <source>
        <dbReference type="Pfam" id="PF08245"/>
    </source>
</evidence>
<dbReference type="PANTHER" id="PTHR43692">
    <property type="entry name" value="UDP-N-ACETYLMURAMOYLALANINE--D-GLUTAMATE LIGASE"/>
    <property type="match status" value="1"/>
</dbReference>
<keyword evidence="3 9" id="KW-0963">Cytoplasm</keyword>
<dbReference type="PANTHER" id="PTHR43692:SF1">
    <property type="entry name" value="UDP-N-ACETYLMURAMOYLALANINE--D-GLUTAMATE LIGASE"/>
    <property type="match status" value="1"/>
</dbReference>
<evidence type="ECO:0000256" key="9">
    <source>
        <dbReference type="HAMAP-Rule" id="MF_00639"/>
    </source>
</evidence>
<dbReference type="SUPFAM" id="SSF51735">
    <property type="entry name" value="NAD(P)-binding Rossmann-fold domains"/>
    <property type="match status" value="1"/>
</dbReference>
<name>A0A0G0PGD4_9BACT</name>
<evidence type="ECO:0000256" key="10">
    <source>
        <dbReference type="RuleBase" id="RU003664"/>
    </source>
</evidence>
<dbReference type="GO" id="GO:0008764">
    <property type="term" value="F:UDP-N-acetylmuramoylalanine-D-glutamate ligase activity"/>
    <property type="evidence" value="ECO:0007669"/>
    <property type="project" value="UniProtKB-UniRule"/>
</dbReference>
<dbReference type="Pfam" id="PF08245">
    <property type="entry name" value="Mur_ligase_M"/>
    <property type="match status" value="1"/>
</dbReference>
<dbReference type="InterPro" id="IPR004101">
    <property type="entry name" value="Mur_ligase_C"/>
</dbReference>
<evidence type="ECO:0000256" key="8">
    <source>
        <dbReference type="ARBA" id="ARBA00023306"/>
    </source>
</evidence>
<feature type="domain" description="Mur ligase C-terminal" evidence="11">
    <location>
        <begin position="347"/>
        <end position="466"/>
    </location>
</feature>
<dbReference type="GO" id="GO:0051301">
    <property type="term" value="P:cell division"/>
    <property type="evidence" value="ECO:0007669"/>
    <property type="project" value="UniProtKB-KW"/>
</dbReference>
<keyword evidence="8 9" id="KW-0131">Cell cycle</keyword>
<dbReference type="HAMAP" id="MF_00639">
    <property type="entry name" value="MurD"/>
    <property type="match status" value="1"/>
</dbReference>
<dbReference type="Pfam" id="PF02875">
    <property type="entry name" value="Mur_ligase_C"/>
    <property type="match status" value="1"/>
</dbReference>
<reference evidence="13 14" key="1">
    <citation type="journal article" date="2015" name="Nature">
        <title>rRNA introns, odd ribosomes, and small enigmatic genomes across a large radiation of phyla.</title>
        <authorList>
            <person name="Brown C.T."/>
            <person name="Hug L.A."/>
            <person name="Thomas B.C."/>
            <person name="Sharon I."/>
            <person name="Castelle C.J."/>
            <person name="Singh A."/>
            <person name="Wilkins M.J."/>
            <person name="Williams K.H."/>
            <person name="Banfield J.F."/>
        </authorList>
    </citation>
    <scope>NUCLEOTIDE SEQUENCE [LARGE SCALE GENOMIC DNA]</scope>
</reference>
<comment type="pathway">
    <text evidence="2 9 10">Cell wall biogenesis; peptidoglycan biosynthesis.</text>
</comment>
<gene>
    <name evidence="9" type="primary">murD</name>
    <name evidence="13" type="ORF">UT11_C0033G0005</name>
</gene>
<dbReference type="Gene3D" id="3.40.1190.10">
    <property type="entry name" value="Mur-like, catalytic domain"/>
    <property type="match status" value="1"/>
</dbReference>
<evidence type="ECO:0000256" key="3">
    <source>
        <dbReference type="ARBA" id="ARBA00022490"/>
    </source>
</evidence>
<keyword evidence="9 10" id="KW-0961">Cell wall biogenesis/degradation</keyword>
<dbReference type="AlphaFoldDB" id="A0A0G0PGD4"/>
<proteinExistence type="inferred from homology"/>
<dbReference type="InterPro" id="IPR036565">
    <property type="entry name" value="Mur-like_cat_sf"/>
</dbReference>
<evidence type="ECO:0000256" key="2">
    <source>
        <dbReference type="ARBA" id="ARBA00004752"/>
    </source>
</evidence>
<dbReference type="PROSITE" id="PS01011">
    <property type="entry name" value="FOLYLPOLYGLU_SYNT_1"/>
    <property type="match status" value="1"/>
</dbReference>
<dbReference type="SUPFAM" id="SSF53623">
    <property type="entry name" value="MurD-like peptide ligases, catalytic domain"/>
    <property type="match status" value="1"/>
</dbReference>
<keyword evidence="9 10" id="KW-0573">Peptidoglycan synthesis</keyword>
<sequence>MKFEDLKSKKIGVLGFGTNNQKLVFWLLKHDIASVAICDKDPEIHQKLESRLNDDEKSILTKILDWRVGDNFLENLSDFDIVFRTPGLPLFSPEIQVAKSAGVIISSQTELFLELVPCQTIGVTGTKGKSTTAAMIAHLLNKSKVKNQKSKIQVKSQKFNKIYLAGNIGRDPFEFIDELKAEDIVVLELSSFQLQGIGTSPHVAVVTRLGSDHLNYHQNLQEYYDAKSSIVSHQKSDDYLIINIDSTTAVLQIVERSSGQIISYSGRTPISHGVYVEVGANEVGQVMINDVQLDTSLIAGSADEAKVVGRHNMENWAAAAAVGYFVYGIKAGESREFLKSFNGLPYRTEFIREVGGVRFYNDSYSTNPDSTIAALESFESPVILICGGSSKNIDFSDLAKKIRERQVKAVLAMGQEGPRILETLSGFKDIGQLPKLTAIVEDLETAIKKANDLSEPNDVVLLSPACASFDMFENATDRGERFNTIVNNLIAN</sequence>
<keyword evidence="6 9" id="KW-0547">Nucleotide-binding</keyword>
<evidence type="ECO:0000256" key="1">
    <source>
        <dbReference type="ARBA" id="ARBA00004496"/>
    </source>
</evidence>
<dbReference type="PATRIC" id="fig|1618334.3.peg.522"/>
<dbReference type="InterPro" id="IPR013221">
    <property type="entry name" value="Mur_ligase_cen"/>
</dbReference>
<dbReference type="Proteomes" id="UP000033934">
    <property type="component" value="Unassembled WGS sequence"/>
</dbReference>
<dbReference type="InterPro" id="IPR018109">
    <property type="entry name" value="Folylpolyglutamate_synth_CS"/>
</dbReference>
<evidence type="ECO:0000256" key="6">
    <source>
        <dbReference type="ARBA" id="ARBA00022741"/>
    </source>
</evidence>
<dbReference type="EMBL" id="LBVO01000033">
    <property type="protein sequence ID" value="KKQ88351.1"/>
    <property type="molecule type" value="Genomic_DNA"/>
</dbReference>
<dbReference type="Gene3D" id="3.90.190.20">
    <property type="entry name" value="Mur ligase, C-terminal domain"/>
    <property type="match status" value="1"/>
</dbReference>
<dbReference type="InterPro" id="IPR036615">
    <property type="entry name" value="Mur_ligase_C_dom_sf"/>
</dbReference>
<keyword evidence="9 10" id="KW-0133">Cell shape</keyword>
<evidence type="ECO:0000256" key="7">
    <source>
        <dbReference type="ARBA" id="ARBA00022840"/>
    </source>
</evidence>
<dbReference type="InterPro" id="IPR036291">
    <property type="entry name" value="NAD(P)-bd_dom_sf"/>
</dbReference>
<dbReference type="GO" id="GO:0071555">
    <property type="term" value="P:cell wall organization"/>
    <property type="evidence" value="ECO:0007669"/>
    <property type="project" value="UniProtKB-KW"/>
</dbReference>
<organism evidence="13 14">
    <name type="scientific">Berkelbacteria bacterium GW2011_GWA2_38_9</name>
    <dbReference type="NCBI Taxonomy" id="1618334"/>
    <lineage>
        <taxon>Bacteria</taxon>
        <taxon>Candidatus Berkelbacteria</taxon>
    </lineage>
</organism>
<dbReference type="GO" id="GO:0005737">
    <property type="term" value="C:cytoplasm"/>
    <property type="evidence" value="ECO:0007669"/>
    <property type="project" value="UniProtKB-SubCell"/>
</dbReference>
<comment type="subcellular location">
    <subcellularLocation>
        <location evidence="1 9 10">Cytoplasm</location>
    </subcellularLocation>
</comment>
<keyword evidence="5 9" id="KW-0132">Cell division</keyword>
<keyword evidence="4 9" id="KW-0436">Ligase</keyword>
<dbReference type="UniPathway" id="UPA00219"/>
<dbReference type="GO" id="GO:0004326">
    <property type="term" value="F:tetrahydrofolylpolyglutamate synthase activity"/>
    <property type="evidence" value="ECO:0007669"/>
    <property type="project" value="InterPro"/>
</dbReference>
<dbReference type="GO" id="GO:0009252">
    <property type="term" value="P:peptidoglycan biosynthetic process"/>
    <property type="evidence" value="ECO:0007669"/>
    <property type="project" value="UniProtKB-UniRule"/>
</dbReference>
<protein>
    <recommendedName>
        <fullName evidence="9 10">UDP-N-acetylmuramoylalanine--D-glutamate ligase</fullName>
        <ecNumber evidence="9 10">6.3.2.9</ecNumber>
    </recommendedName>
    <alternativeName>
        <fullName evidence="9">D-glutamic acid-adding enzyme</fullName>
    </alternativeName>
    <alternativeName>
        <fullName evidence="9">UDP-N-acetylmuramoyl-L-alanyl-D-glutamate synthetase</fullName>
    </alternativeName>
</protein>
<evidence type="ECO:0000259" key="11">
    <source>
        <dbReference type="Pfam" id="PF02875"/>
    </source>
</evidence>
<dbReference type="SUPFAM" id="SSF53244">
    <property type="entry name" value="MurD-like peptide ligases, peptide-binding domain"/>
    <property type="match status" value="1"/>
</dbReference>
<dbReference type="InterPro" id="IPR005762">
    <property type="entry name" value="MurD"/>
</dbReference>
<comment type="similarity">
    <text evidence="9">Belongs to the MurCDEF family.</text>
</comment>
<feature type="domain" description="Mur ligase central" evidence="12">
    <location>
        <begin position="123"/>
        <end position="322"/>
    </location>
</feature>
<comment type="caution">
    <text evidence="13">The sequence shown here is derived from an EMBL/GenBank/DDBJ whole genome shotgun (WGS) entry which is preliminary data.</text>
</comment>
<dbReference type="EC" id="6.3.2.9" evidence="9 10"/>
<evidence type="ECO:0000313" key="13">
    <source>
        <dbReference type="EMBL" id="KKQ88351.1"/>
    </source>
</evidence>
<evidence type="ECO:0000256" key="4">
    <source>
        <dbReference type="ARBA" id="ARBA00022598"/>
    </source>
</evidence>
<dbReference type="Gene3D" id="3.40.50.720">
    <property type="entry name" value="NAD(P)-binding Rossmann-like Domain"/>
    <property type="match status" value="1"/>
</dbReference>
<feature type="binding site" evidence="9">
    <location>
        <begin position="125"/>
        <end position="131"/>
    </location>
    <ligand>
        <name>ATP</name>
        <dbReference type="ChEBI" id="CHEBI:30616"/>
    </ligand>
</feature>
<evidence type="ECO:0000313" key="14">
    <source>
        <dbReference type="Proteomes" id="UP000033934"/>
    </source>
</evidence>
<evidence type="ECO:0000256" key="5">
    <source>
        <dbReference type="ARBA" id="ARBA00022618"/>
    </source>
</evidence>
<dbReference type="GO" id="GO:0008360">
    <property type="term" value="P:regulation of cell shape"/>
    <property type="evidence" value="ECO:0007669"/>
    <property type="project" value="UniProtKB-KW"/>
</dbReference>
<dbReference type="NCBIfam" id="TIGR01087">
    <property type="entry name" value="murD"/>
    <property type="match status" value="1"/>
</dbReference>
<accession>A0A0G0PGD4</accession>
<keyword evidence="7 9" id="KW-0067">ATP-binding</keyword>
<comment type="function">
    <text evidence="9 10">Cell wall formation. Catalyzes the addition of glutamate to the nucleotide precursor UDP-N-acetylmuramoyl-L-alanine (UMA).</text>
</comment>
<dbReference type="GO" id="GO:0005524">
    <property type="term" value="F:ATP binding"/>
    <property type="evidence" value="ECO:0007669"/>
    <property type="project" value="UniProtKB-UniRule"/>
</dbReference>
<comment type="catalytic activity">
    <reaction evidence="9 10">
        <text>UDP-N-acetyl-alpha-D-muramoyl-L-alanine + D-glutamate + ATP = UDP-N-acetyl-alpha-D-muramoyl-L-alanyl-D-glutamate + ADP + phosphate + H(+)</text>
        <dbReference type="Rhea" id="RHEA:16429"/>
        <dbReference type="ChEBI" id="CHEBI:15378"/>
        <dbReference type="ChEBI" id="CHEBI:29986"/>
        <dbReference type="ChEBI" id="CHEBI:30616"/>
        <dbReference type="ChEBI" id="CHEBI:43474"/>
        <dbReference type="ChEBI" id="CHEBI:83898"/>
        <dbReference type="ChEBI" id="CHEBI:83900"/>
        <dbReference type="ChEBI" id="CHEBI:456216"/>
        <dbReference type="EC" id="6.3.2.9"/>
    </reaction>
</comment>